<proteinExistence type="predicted"/>
<protein>
    <submittedName>
        <fullName evidence="1">Uncharacterized protein</fullName>
    </submittedName>
</protein>
<gene>
    <name evidence="1" type="ORF">L227DRAFT_577402</name>
</gene>
<dbReference type="Proteomes" id="UP000313359">
    <property type="component" value="Unassembled WGS sequence"/>
</dbReference>
<reference evidence="1" key="1">
    <citation type="journal article" date="2018" name="Genome Biol. Evol.">
        <title>Genomics and development of Lentinus tigrinus, a white-rot wood-decaying mushroom with dimorphic fruiting bodies.</title>
        <authorList>
            <person name="Wu B."/>
            <person name="Xu Z."/>
            <person name="Knudson A."/>
            <person name="Carlson A."/>
            <person name="Chen N."/>
            <person name="Kovaka S."/>
            <person name="LaButti K."/>
            <person name="Lipzen A."/>
            <person name="Pennachio C."/>
            <person name="Riley R."/>
            <person name="Schakwitz W."/>
            <person name="Umezawa K."/>
            <person name="Ohm R.A."/>
            <person name="Grigoriev I.V."/>
            <person name="Nagy L.G."/>
            <person name="Gibbons J."/>
            <person name="Hibbett D."/>
        </authorList>
    </citation>
    <scope>NUCLEOTIDE SEQUENCE [LARGE SCALE GENOMIC DNA]</scope>
    <source>
        <strain evidence="1">ALCF2SS1-6</strain>
    </source>
</reference>
<organism evidence="1 2">
    <name type="scientific">Lentinus tigrinus ALCF2SS1-6</name>
    <dbReference type="NCBI Taxonomy" id="1328759"/>
    <lineage>
        <taxon>Eukaryota</taxon>
        <taxon>Fungi</taxon>
        <taxon>Dikarya</taxon>
        <taxon>Basidiomycota</taxon>
        <taxon>Agaricomycotina</taxon>
        <taxon>Agaricomycetes</taxon>
        <taxon>Polyporales</taxon>
        <taxon>Polyporaceae</taxon>
        <taxon>Lentinus</taxon>
    </lineage>
</organism>
<dbReference type="AlphaFoldDB" id="A0A5C2S9M6"/>
<evidence type="ECO:0000313" key="2">
    <source>
        <dbReference type="Proteomes" id="UP000313359"/>
    </source>
</evidence>
<evidence type="ECO:0000313" key="1">
    <source>
        <dbReference type="EMBL" id="RPD58036.1"/>
    </source>
</evidence>
<sequence>MRSSSGCYGNCIYVAESGLASIPTNYIPSIIHHAHSYDPALRVYPPCPGDVRRCQQRRCVLSISISTFPVSSDDGRFPFSMSYPPSGYPLLQLLTPVLVLVLVLAVLDSQHEDPCIITSTISSYSPVFVTTTRTITVIATDVASGASDANQARLQALA</sequence>
<dbReference type="EMBL" id="ML122277">
    <property type="protein sequence ID" value="RPD58036.1"/>
    <property type="molecule type" value="Genomic_DNA"/>
</dbReference>
<name>A0A5C2S9M6_9APHY</name>
<keyword evidence="2" id="KW-1185">Reference proteome</keyword>
<accession>A0A5C2S9M6</accession>